<evidence type="ECO:0000256" key="3">
    <source>
        <dbReference type="ARBA" id="ARBA00022729"/>
    </source>
</evidence>
<dbReference type="EMBL" id="JAUSVX010000004">
    <property type="protein sequence ID" value="MDQ0469556.1"/>
    <property type="molecule type" value="Genomic_DNA"/>
</dbReference>
<dbReference type="Pfam" id="PF09084">
    <property type="entry name" value="NMT1"/>
    <property type="match status" value="1"/>
</dbReference>
<sequence length="328" mass="35299">MIKHLLRKSMTTAALLALGLGLSGAAEAGTIRLGMTTWVGYGPLFLARDLGYFKEAGLNVDLKIIEESSLYMAAVAGGDLDGAASTVDELMKYRSSDLCFKYVLALDDSHGGDGVITQADVTSLKDLKGKAVAFNEGSVSEFWFNVLLKKEGMTEDDVTVTNMTADDAAAAFIAGRVPAAVTWEPHLTEVRKQGKGKVLVDSASTPGLIVDVVALKCDVIDKHPDDVKALIKGYYKAVDYIKTNPDKAYEIMAKGVGGYLEKPADFADAAKGVNYYGRERNAEFFGTPEKSEAADLVKFAQDIWGKAGKLKMPIDTATILDTRFIKSE</sequence>
<reference evidence="6 7" key="1">
    <citation type="submission" date="2023-07" db="EMBL/GenBank/DDBJ databases">
        <title>Genomic Encyclopedia of Type Strains, Phase IV (KMG-IV): sequencing the most valuable type-strain genomes for metagenomic binning, comparative biology and taxonomic classification.</title>
        <authorList>
            <person name="Goeker M."/>
        </authorList>
    </citation>
    <scope>NUCLEOTIDE SEQUENCE [LARGE SCALE GENOMIC DNA]</scope>
    <source>
        <strain evidence="6 7">DSM 19619</strain>
    </source>
</reference>
<evidence type="ECO:0000256" key="1">
    <source>
        <dbReference type="ARBA" id="ARBA00004418"/>
    </source>
</evidence>
<keyword evidence="3 4" id="KW-0732">Signal</keyword>
<dbReference type="PANTHER" id="PTHR30024:SF47">
    <property type="entry name" value="TAURINE-BINDING PERIPLASMIC PROTEIN"/>
    <property type="match status" value="1"/>
</dbReference>
<proteinExistence type="inferred from homology"/>
<comment type="subcellular location">
    <subcellularLocation>
        <location evidence="1">Periplasm</location>
    </subcellularLocation>
</comment>
<evidence type="ECO:0000256" key="2">
    <source>
        <dbReference type="ARBA" id="ARBA00010742"/>
    </source>
</evidence>
<dbReference type="SUPFAM" id="SSF53850">
    <property type="entry name" value="Periplasmic binding protein-like II"/>
    <property type="match status" value="1"/>
</dbReference>
<comment type="caution">
    <text evidence="6">The sequence shown here is derived from an EMBL/GenBank/DDBJ whole genome shotgun (WGS) entry which is preliminary data.</text>
</comment>
<evidence type="ECO:0000313" key="7">
    <source>
        <dbReference type="Proteomes" id="UP001242480"/>
    </source>
</evidence>
<dbReference type="Gene3D" id="3.40.190.10">
    <property type="entry name" value="Periplasmic binding protein-like II"/>
    <property type="match status" value="2"/>
</dbReference>
<feature type="signal peptide" evidence="4">
    <location>
        <begin position="1"/>
        <end position="28"/>
    </location>
</feature>
<accession>A0ABU0J5L8</accession>
<dbReference type="RefSeq" id="WP_307272383.1">
    <property type="nucleotide sequence ID" value="NZ_JAUSVX010000004.1"/>
</dbReference>
<feature type="chain" id="PRO_5045881479" evidence="4">
    <location>
        <begin position="29"/>
        <end position="328"/>
    </location>
</feature>
<protein>
    <submittedName>
        <fullName evidence="6">NitT/TauT family transport system substrate-binding protein</fullName>
    </submittedName>
</protein>
<name>A0ABU0J5L8_9HYPH</name>
<dbReference type="PANTHER" id="PTHR30024">
    <property type="entry name" value="ALIPHATIC SULFONATES-BINDING PROTEIN-RELATED"/>
    <property type="match status" value="1"/>
</dbReference>
<gene>
    <name evidence="6" type="ORF">QO011_002572</name>
</gene>
<organism evidence="6 7">
    <name type="scientific">Labrys wisconsinensis</name>
    <dbReference type="NCBI Taxonomy" id="425677"/>
    <lineage>
        <taxon>Bacteria</taxon>
        <taxon>Pseudomonadati</taxon>
        <taxon>Pseudomonadota</taxon>
        <taxon>Alphaproteobacteria</taxon>
        <taxon>Hyphomicrobiales</taxon>
        <taxon>Xanthobacteraceae</taxon>
        <taxon>Labrys</taxon>
    </lineage>
</organism>
<evidence type="ECO:0000259" key="5">
    <source>
        <dbReference type="Pfam" id="PF09084"/>
    </source>
</evidence>
<evidence type="ECO:0000256" key="4">
    <source>
        <dbReference type="SAM" id="SignalP"/>
    </source>
</evidence>
<feature type="domain" description="SsuA/THI5-like" evidence="5">
    <location>
        <begin position="42"/>
        <end position="248"/>
    </location>
</feature>
<dbReference type="CDD" id="cd13563">
    <property type="entry name" value="PBP2_SsuA_like_6"/>
    <property type="match status" value="1"/>
</dbReference>
<dbReference type="Proteomes" id="UP001242480">
    <property type="component" value="Unassembled WGS sequence"/>
</dbReference>
<dbReference type="InterPro" id="IPR015168">
    <property type="entry name" value="SsuA/THI5"/>
</dbReference>
<comment type="similarity">
    <text evidence="2">Belongs to the bacterial solute-binding protein SsuA/TauA family.</text>
</comment>
<evidence type="ECO:0000313" key="6">
    <source>
        <dbReference type="EMBL" id="MDQ0469556.1"/>
    </source>
</evidence>
<keyword evidence="7" id="KW-1185">Reference proteome</keyword>